<evidence type="ECO:0000259" key="1">
    <source>
        <dbReference type="PROSITE" id="PS51186"/>
    </source>
</evidence>
<dbReference type="PROSITE" id="PS51186">
    <property type="entry name" value="GNAT"/>
    <property type="match status" value="1"/>
</dbReference>
<dbReference type="EC" id="2.3.1.-" evidence="2"/>
<dbReference type="Gene3D" id="3.40.630.30">
    <property type="match status" value="1"/>
</dbReference>
<evidence type="ECO:0000313" key="3">
    <source>
        <dbReference type="Proteomes" id="UP001223712"/>
    </source>
</evidence>
<keyword evidence="3" id="KW-1185">Reference proteome</keyword>
<evidence type="ECO:0000313" key="2">
    <source>
        <dbReference type="EMBL" id="MDN3701799.1"/>
    </source>
</evidence>
<dbReference type="Proteomes" id="UP001223712">
    <property type="component" value="Unassembled WGS sequence"/>
</dbReference>
<comment type="caution">
    <text evidence="2">The sequence shown here is derived from an EMBL/GenBank/DDBJ whole genome shotgun (WGS) entry which is preliminary data.</text>
</comment>
<dbReference type="GO" id="GO:0016746">
    <property type="term" value="F:acyltransferase activity"/>
    <property type="evidence" value="ECO:0007669"/>
    <property type="project" value="UniProtKB-KW"/>
</dbReference>
<dbReference type="CDD" id="cd04301">
    <property type="entry name" value="NAT_SF"/>
    <property type="match status" value="1"/>
</dbReference>
<reference evidence="3" key="1">
    <citation type="journal article" date="2019" name="Int. J. Syst. Evol. Microbiol.">
        <title>The Global Catalogue of Microorganisms (GCM) 10K type strain sequencing project: providing services to taxonomists for standard genome sequencing and annotation.</title>
        <authorList>
            <consortium name="The Broad Institute Genomics Platform"/>
            <consortium name="The Broad Institute Genome Sequencing Center for Infectious Disease"/>
            <person name="Wu L."/>
            <person name="Ma J."/>
        </authorList>
    </citation>
    <scope>NUCLEOTIDE SEQUENCE [LARGE SCALE GENOMIC DNA]</scope>
    <source>
        <strain evidence="3">CECT 7226</strain>
    </source>
</reference>
<accession>A0ABT8CK13</accession>
<dbReference type="EMBL" id="JAUFQY010000001">
    <property type="protein sequence ID" value="MDN3701799.1"/>
    <property type="molecule type" value="Genomic_DNA"/>
</dbReference>
<dbReference type="Pfam" id="PF13673">
    <property type="entry name" value="Acetyltransf_10"/>
    <property type="match status" value="1"/>
</dbReference>
<keyword evidence="2" id="KW-0808">Transferase</keyword>
<organism evidence="2 3">
    <name type="scientific">Vibrio artabrorum</name>
    <dbReference type="NCBI Taxonomy" id="446374"/>
    <lineage>
        <taxon>Bacteria</taxon>
        <taxon>Pseudomonadati</taxon>
        <taxon>Pseudomonadota</taxon>
        <taxon>Gammaproteobacteria</taxon>
        <taxon>Vibrionales</taxon>
        <taxon>Vibrionaceae</taxon>
        <taxon>Vibrio</taxon>
    </lineage>
</organism>
<feature type="domain" description="N-acetyltransferase" evidence="1">
    <location>
        <begin position="1"/>
        <end position="135"/>
    </location>
</feature>
<gene>
    <name evidence="2" type="ORF">QWY96_14450</name>
</gene>
<sequence length="140" mass="16004">MDIQKVTAAEVLPIRHQVLWPEKSPEFCKVEGDEFAIHYGAFVHGKLVCVASVYQHDHEARLRKFATLPEYQGQGIGSKVIEHLIYDLKRAQVSDFWCDARTSALSFYQRFGLSVEGDEFQKSGVSYFKMSVSWDKSPQT</sequence>
<keyword evidence="2" id="KW-0012">Acyltransferase</keyword>
<dbReference type="SUPFAM" id="SSF55729">
    <property type="entry name" value="Acyl-CoA N-acyltransferases (Nat)"/>
    <property type="match status" value="1"/>
</dbReference>
<name>A0ABT8CK13_9VIBR</name>
<dbReference type="InterPro" id="IPR000182">
    <property type="entry name" value="GNAT_dom"/>
</dbReference>
<dbReference type="RefSeq" id="WP_261839515.1">
    <property type="nucleotide sequence ID" value="NZ_AP025458.1"/>
</dbReference>
<proteinExistence type="predicted"/>
<protein>
    <submittedName>
        <fullName evidence="2">GNAT family N-acetyltransferase</fullName>
        <ecNumber evidence="2">2.3.1.-</ecNumber>
    </submittedName>
</protein>
<dbReference type="InterPro" id="IPR016181">
    <property type="entry name" value="Acyl_CoA_acyltransferase"/>
</dbReference>